<reference evidence="1" key="1">
    <citation type="journal article" date="2020" name="Stud. Mycol.">
        <title>101 Dothideomycetes genomes: a test case for predicting lifestyles and emergence of pathogens.</title>
        <authorList>
            <person name="Haridas S."/>
            <person name="Albert R."/>
            <person name="Binder M."/>
            <person name="Bloem J."/>
            <person name="Labutti K."/>
            <person name="Salamov A."/>
            <person name="Andreopoulos B."/>
            <person name="Baker S."/>
            <person name="Barry K."/>
            <person name="Bills G."/>
            <person name="Bluhm B."/>
            <person name="Cannon C."/>
            <person name="Castanera R."/>
            <person name="Culley D."/>
            <person name="Daum C."/>
            <person name="Ezra D."/>
            <person name="Gonzalez J."/>
            <person name="Henrissat B."/>
            <person name="Kuo A."/>
            <person name="Liang C."/>
            <person name="Lipzen A."/>
            <person name="Lutzoni F."/>
            <person name="Magnuson J."/>
            <person name="Mondo S."/>
            <person name="Nolan M."/>
            <person name="Ohm R."/>
            <person name="Pangilinan J."/>
            <person name="Park H.-J."/>
            <person name="Ramirez L."/>
            <person name="Alfaro M."/>
            <person name="Sun H."/>
            <person name="Tritt A."/>
            <person name="Yoshinaga Y."/>
            <person name="Zwiers L.-H."/>
            <person name="Turgeon B."/>
            <person name="Goodwin S."/>
            <person name="Spatafora J."/>
            <person name="Crous P."/>
            <person name="Grigoriev I."/>
        </authorList>
    </citation>
    <scope>NUCLEOTIDE SEQUENCE</scope>
    <source>
        <strain evidence="1">CBS 115976</strain>
    </source>
</reference>
<accession>A0A6A6URE7</accession>
<dbReference type="EMBL" id="MU004231">
    <property type="protein sequence ID" value="KAF2673494.1"/>
    <property type="molecule type" value="Genomic_DNA"/>
</dbReference>
<protein>
    <submittedName>
        <fullName evidence="1">Uncharacterized protein</fullName>
    </submittedName>
</protein>
<name>A0A6A6URE7_9PEZI</name>
<sequence length="170" mass="18935">MIFVLGLKLSGHGEMASNWEKMNTKRGERRKGKQRKRREVKRLARIGEWKIKRGVVLMNRKHDAGSYAQLLQVAMLTVLFGRNVGLWGLAKCLPGWGSDCLARVLDREASGSCRPGREVSATHGNSNHLLATAFKQFDGPLLPISNTNNDLPALWPCVDCSARTLIAKKK</sequence>
<gene>
    <name evidence="1" type="ORF">BT63DRAFT_158395</name>
</gene>
<proteinExistence type="predicted"/>
<dbReference type="AlphaFoldDB" id="A0A6A6URE7"/>
<evidence type="ECO:0000313" key="2">
    <source>
        <dbReference type="Proteomes" id="UP000799302"/>
    </source>
</evidence>
<dbReference type="Proteomes" id="UP000799302">
    <property type="component" value="Unassembled WGS sequence"/>
</dbReference>
<keyword evidence="2" id="KW-1185">Reference proteome</keyword>
<evidence type="ECO:0000313" key="1">
    <source>
        <dbReference type="EMBL" id="KAF2673494.1"/>
    </source>
</evidence>
<organism evidence="1 2">
    <name type="scientific">Microthyrium microscopicum</name>
    <dbReference type="NCBI Taxonomy" id="703497"/>
    <lineage>
        <taxon>Eukaryota</taxon>
        <taxon>Fungi</taxon>
        <taxon>Dikarya</taxon>
        <taxon>Ascomycota</taxon>
        <taxon>Pezizomycotina</taxon>
        <taxon>Dothideomycetes</taxon>
        <taxon>Dothideomycetes incertae sedis</taxon>
        <taxon>Microthyriales</taxon>
        <taxon>Microthyriaceae</taxon>
        <taxon>Microthyrium</taxon>
    </lineage>
</organism>